<reference evidence="4" key="1">
    <citation type="journal article" date="2006" name="Proc. Natl. Acad. Sci. U.S.A.">
        <title>Genome analysis of the smallest free-living eukaryote Ostreococcus tauri unveils many unique features.</title>
        <authorList>
            <person name="Derelle E."/>
            <person name="Ferraz C."/>
            <person name="Rombauts S."/>
            <person name="Rouze P."/>
            <person name="Worden A.Z."/>
            <person name="Robbens S."/>
            <person name="Partensky F."/>
            <person name="Degroeve S."/>
            <person name="Echeynie S."/>
            <person name="Cooke R."/>
            <person name="Saeys Y."/>
            <person name="Wuyts J."/>
            <person name="Jabbari K."/>
            <person name="Bowler C."/>
            <person name="Panaud O."/>
            <person name="Piegu B."/>
            <person name="Ball S.G."/>
            <person name="Ral J.-P."/>
            <person name="Bouget F.-Y."/>
            <person name="Piganeau G."/>
            <person name="De Baets B."/>
            <person name="Picard A."/>
            <person name="Delseny M."/>
            <person name="Demaille J."/>
            <person name="Van de Peer Y."/>
            <person name="Moreau H."/>
        </authorList>
    </citation>
    <scope>NUCLEOTIDE SEQUENCE [LARGE SCALE GENOMIC DNA]</scope>
    <source>
        <strain evidence="4">OTTH 0595 / CCAP 157/2 / RCC745</strain>
    </source>
</reference>
<name>A0A090M8T2_OSTTA</name>
<dbReference type="GeneID" id="9831434"/>
<feature type="region of interest" description="Disordered" evidence="2">
    <location>
        <begin position="1"/>
        <end position="35"/>
    </location>
</feature>
<keyword evidence="1" id="KW-0175">Coiled coil</keyword>
<feature type="compositionally biased region" description="Polar residues" evidence="2">
    <location>
        <begin position="1"/>
        <end position="12"/>
    </location>
</feature>
<dbReference type="InParanoid" id="A0A090M8T2"/>
<proteinExistence type="predicted"/>
<gene>
    <name evidence="3" type="ORF">OT_ostta08g02910</name>
</gene>
<evidence type="ECO:0000313" key="3">
    <source>
        <dbReference type="EMBL" id="CEG01534.1"/>
    </source>
</evidence>
<evidence type="ECO:0000256" key="2">
    <source>
        <dbReference type="SAM" id="MobiDB-lite"/>
    </source>
</evidence>
<dbReference type="EMBL" id="CAID01000008">
    <property type="protein sequence ID" value="CEG01534.1"/>
    <property type="molecule type" value="Genomic_DNA"/>
</dbReference>
<dbReference type="RefSeq" id="XP_003080854.2">
    <property type="nucleotide sequence ID" value="XM_003080806.2"/>
</dbReference>
<comment type="caution">
    <text evidence="3">The sequence shown here is derived from an EMBL/GenBank/DDBJ whole genome shotgun (WGS) entry which is preliminary data.</text>
</comment>
<evidence type="ECO:0000256" key="1">
    <source>
        <dbReference type="SAM" id="Coils"/>
    </source>
</evidence>
<reference evidence="3 4" key="2">
    <citation type="journal article" date="2014" name="BMC Genomics">
        <title>An improved genome of the model marine alga Ostreococcus tauri unfolds by assessing Illumina de novo assemblies.</title>
        <authorList>
            <person name="Blanc-Mathieu R."/>
            <person name="Verhelst B."/>
            <person name="Derelle E."/>
            <person name="Rombauts S."/>
            <person name="Bouget F.Y."/>
            <person name="Carre I."/>
            <person name="Chateau A."/>
            <person name="Eyre-Walker A."/>
            <person name="Grimsley N."/>
            <person name="Moreau H."/>
            <person name="Piegu B."/>
            <person name="Rivals E."/>
            <person name="Schackwitz W."/>
            <person name="Van de Peer Y."/>
            <person name="Piganeau G."/>
        </authorList>
    </citation>
    <scope>NUCLEOTIDE SEQUENCE [LARGE SCALE GENOMIC DNA]</scope>
    <source>
        <strain evidence="4">OTTH 0595 / CCAP 157/2 / RCC745</strain>
    </source>
</reference>
<dbReference type="AlphaFoldDB" id="A0A090M8T2"/>
<organism evidence="3 4">
    <name type="scientific">Ostreococcus tauri</name>
    <name type="common">Marine green alga</name>
    <dbReference type="NCBI Taxonomy" id="70448"/>
    <lineage>
        <taxon>Eukaryota</taxon>
        <taxon>Viridiplantae</taxon>
        <taxon>Chlorophyta</taxon>
        <taxon>Mamiellophyceae</taxon>
        <taxon>Mamiellales</taxon>
        <taxon>Bathycoccaceae</taxon>
        <taxon>Ostreococcus</taxon>
    </lineage>
</organism>
<dbReference type="KEGG" id="ota:OT_ostta08g02910"/>
<dbReference type="Proteomes" id="UP000009170">
    <property type="component" value="Unassembled WGS sequence"/>
</dbReference>
<sequence length="215" mass="23598">MASDANETSSSMDDAPRAASLDRTPSGKTFESDGEVVVPAKDVLRAAKVAPMTPPPRMTRGGETLHVALHRCTIATLAAEEKAKVAAVIQRCADARRRELALERELRAEREMRVGMERERDEAVARARARGEEAAAARERCAELASERALLMERLAETRTAAAVSRTSEEDFEVPRPRAGLMLEPVGGEARRKEYGTEVLRAIESFESSARRLEP</sequence>
<keyword evidence="4" id="KW-1185">Reference proteome</keyword>
<protein>
    <submittedName>
        <fullName evidence="3">Unnamed product</fullName>
    </submittedName>
</protein>
<accession>A0A090M8T2</accession>
<evidence type="ECO:0000313" key="4">
    <source>
        <dbReference type="Proteomes" id="UP000009170"/>
    </source>
</evidence>
<feature type="coiled-coil region" evidence="1">
    <location>
        <begin position="92"/>
        <end position="154"/>
    </location>
</feature>